<proteinExistence type="predicted"/>
<name>A0A632TS02_SALET</name>
<dbReference type="AlphaFoldDB" id="A0A632TS02"/>
<accession>A0A632TS02</accession>
<evidence type="ECO:0000259" key="1">
    <source>
        <dbReference type="Pfam" id="PF01507"/>
    </source>
</evidence>
<protein>
    <submittedName>
        <fullName evidence="2">Phosphoadenosine phosphosulfate reductase family protein</fullName>
    </submittedName>
</protein>
<feature type="domain" description="Phosphoadenosine phosphosulphate reductase" evidence="1">
    <location>
        <begin position="42"/>
        <end position="252"/>
    </location>
</feature>
<dbReference type="SUPFAM" id="SSF52402">
    <property type="entry name" value="Adenine nucleotide alpha hydrolases-like"/>
    <property type="match status" value="1"/>
</dbReference>
<comment type="caution">
    <text evidence="2">The sequence shown here is derived from an EMBL/GenBank/DDBJ whole genome shotgun (WGS) entry which is preliminary data.</text>
</comment>
<dbReference type="GO" id="GO:0003824">
    <property type="term" value="F:catalytic activity"/>
    <property type="evidence" value="ECO:0007669"/>
    <property type="project" value="InterPro"/>
</dbReference>
<gene>
    <name evidence="2" type="ORF">B6B85_18510</name>
</gene>
<dbReference type="Gene3D" id="3.40.50.620">
    <property type="entry name" value="HUPs"/>
    <property type="match status" value="1"/>
</dbReference>
<dbReference type="EMBL" id="AAMGEW010000025">
    <property type="protein sequence ID" value="EDH0518142.1"/>
    <property type="molecule type" value="Genomic_DNA"/>
</dbReference>
<dbReference type="Pfam" id="PF01507">
    <property type="entry name" value="PAPS_reduct"/>
    <property type="match status" value="1"/>
</dbReference>
<dbReference type="InterPro" id="IPR014729">
    <property type="entry name" value="Rossmann-like_a/b/a_fold"/>
</dbReference>
<reference evidence="2" key="1">
    <citation type="submission" date="2018-07" db="EMBL/GenBank/DDBJ databases">
        <authorList>
            <consortium name="PulseNet: The National Subtyping Network for Foodborne Disease Surveillance"/>
            <person name="Tarr C.L."/>
            <person name="Trees E."/>
            <person name="Katz L.S."/>
            <person name="Carleton-Romer H.A."/>
            <person name="Stroika S."/>
            <person name="Kucerova Z."/>
            <person name="Roache K.F."/>
            <person name="Sabol A.L."/>
            <person name="Besser J."/>
            <person name="Gerner-Smidt P."/>
        </authorList>
    </citation>
    <scope>NUCLEOTIDE SEQUENCE</scope>
    <source>
        <strain evidence="2">PNUSAS009906</strain>
    </source>
</reference>
<sequence>MSKSNLLDKQKILQRQSLRLEDKIEITKRRIKDFYNHFDGEVYCSFSGGKDSTVLRHIVMSMGLKMPFVFSNTGLEMPEIVDFVRKQASTDSSVIQVKPKVAFNEVWKKYGLPVGSKKVAKMIRVLQEGDNGKNTNMHRLYDTGINSKGEIAKSWKIPEKWRVYVNDEAPRITDLCCDFLKKEPLDTYAKESGRHGISAIMADEGGAREMRTQCNVYEGKRPNCAPMLFWLESDVWEYINTRGVEICEVYFDREINGRRVPAEKRTGCMFCGFGVHLEKGMNRFQRMAISHPRQHSIVIDRMGMGRALDLINVKYLPDVEASND</sequence>
<dbReference type="InterPro" id="IPR050128">
    <property type="entry name" value="Sulfate_adenylyltrnsfr_sub2"/>
</dbReference>
<organism evidence="2">
    <name type="scientific">Salmonella enterica subsp. enterica serovar Durban</name>
    <dbReference type="NCBI Taxonomy" id="486992"/>
    <lineage>
        <taxon>Bacteria</taxon>
        <taxon>Pseudomonadati</taxon>
        <taxon>Pseudomonadota</taxon>
        <taxon>Gammaproteobacteria</taxon>
        <taxon>Enterobacterales</taxon>
        <taxon>Enterobacteriaceae</taxon>
        <taxon>Salmonella</taxon>
    </lineage>
</organism>
<dbReference type="PANTHER" id="PTHR43196">
    <property type="entry name" value="SULFATE ADENYLYLTRANSFERASE SUBUNIT 2"/>
    <property type="match status" value="1"/>
</dbReference>
<dbReference type="PANTHER" id="PTHR43196:SF2">
    <property type="entry name" value="PHOSPHOADENOSINE PHOSPHOSULFATE REDUCTASE"/>
    <property type="match status" value="1"/>
</dbReference>
<dbReference type="InterPro" id="IPR002500">
    <property type="entry name" value="PAPS_reduct_dom"/>
</dbReference>
<evidence type="ECO:0000313" key="2">
    <source>
        <dbReference type="EMBL" id="EDH0518142.1"/>
    </source>
</evidence>